<keyword evidence="2" id="KW-0812">Transmembrane</keyword>
<feature type="compositionally biased region" description="Basic and acidic residues" evidence="1">
    <location>
        <begin position="50"/>
        <end position="68"/>
    </location>
</feature>
<dbReference type="Pfam" id="PF03892">
    <property type="entry name" value="NapB"/>
    <property type="match status" value="1"/>
</dbReference>
<dbReference type="AlphaFoldDB" id="A0AAC8TGZ8"/>
<keyword evidence="2" id="KW-0472">Membrane</keyword>
<feature type="transmembrane region" description="Helical" evidence="2">
    <location>
        <begin position="15"/>
        <end position="34"/>
    </location>
</feature>
<evidence type="ECO:0000313" key="6">
    <source>
        <dbReference type="Proteomes" id="UP000256345"/>
    </source>
</evidence>
<dbReference type="InterPro" id="IPR005591">
    <property type="entry name" value="NapB"/>
</dbReference>
<dbReference type="InterPro" id="IPR036280">
    <property type="entry name" value="Multihaem_cyt_sf"/>
</dbReference>
<dbReference type="KEGG" id="age:AA314_07264"/>
<gene>
    <name evidence="3" type="ORF">AA314_07264</name>
    <name evidence="4" type="ORF">ATI61_102695</name>
</gene>
<dbReference type="GO" id="GO:0009061">
    <property type="term" value="P:anaerobic respiration"/>
    <property type="evidence" value="ECO:0007669"/>
    <property type="project" value="InterPro"/>
</dbReference>
<dbReference type="EMBL" id="QUMU01000002">
    <property type="protein sequence ID" value="REG36318.1"/>
    <property type="molecule type" value="Genomic_DNA"/>
</dbReference>
<keyword evidence="2" id="KW-1133">Transmembrane helix</keyword>
<dbReference type="Proteomes" id="UP000256345">
    <property type="component" value="Unassembled WGS sequence"/>
</dbReference>
<reference evidence="3 5" key="1">
    <citation type="submission" date="2015-05" db="EMBL/GenBank/DDBJ databases">
        <title>Genome assembly of Archangium gephyra DSM 2261.</title>
        <authorList>
            <person name="Sharma G."/>
            <person name="Subramanian S."/>
        </authorList>
    </citation>
    <scope>NUCLEOTIDE SEQUENCE [LARGE SCALE GENOMIC DNA]</scope>
    <source>
        <strain evidence="3 5">DSM 2261</strain>
    </source>
</reference>
<dbReference type="SUPFAM" id="SSF48695">
    <property type="entry name" value="Multiheme cytochromes"/>
    <property type="match status" value="1"/>
</dbReference>
<reference evidence="4 6" key="2">
    <citation type="submission" date="2018-08" db="EMBL/GenBank/DDBJ databases">
        <title>Genomic Encyclopedia of Archaeal and Bacterial Type Strains, Phase II (KMG-II): from individual species to whole genera.</title>
        <authorList>
            <person name="Goeker M."/>
        </authorList>
    </citation>
    <scope>NUCLEOTIDE SEQUENCE [LARGE SCALE GENOMIC DNA]</scope>
    <source>
        <strain evidence="4 6">DSM 2261</strain>
    </source>
</reference>
<sequence>MSPEGGQGSGLGARWLQVGAAVAVALAATGYFAGLRAPEMPERPVASDPHAQRAERAPSYSELREQRRGANARMYEGAIDALAEEPFPVKPLPVATAEQRARAVAQRQDHRAYDGAPPTIPHEIDQREVPGCLACHGEGMKLGNRVAPKISHPPYQSCTQCHVVGESPRPLAQYKEGPGNRFVGLASAGKGERAWPGAPPTMPHPTLMRDDCASCHGPRGLLGLRTSHPERQNCQQCHGSSARLDQRVNGAGGPGLALEARP</sequence>
<feature type="region of interest" description="Disordered" evidence="1">
    <location>
        <begin position="41"/>
        <end position="69"/>
    </location>
</feature>
<name>A0AAC8TGZ8_9BACT</name>
<proteinExistence type="predicted"/>
<dbReference type="Gene3D" id="3.90.10.10">
    <property type="entry name" value="Cytochrome C3"/>
    <property type="match status" value="1"/>
</dbReference>
<accession>A0AAC8TGZ8</accession>
<evidence type="ECO:0000256" key="2">
    <source>
        <dbReference type="SAM" id="Phobius"/>
    </source>
</evidence>
<organism evidence="3 5">
    <name type="scientific">Archangium gephyra</name>
    <dbReference type="NCBI Taxonomy" id="48"/>
    <lineage>
        <taxon>Bacteria</taxon>
        <taxon>Pseudomonadati</taxon>
        <taxon>Myxococcota</taxon>
        <taxon>Myxococcia</taxon>
        <taxon>Myxococcales</taxon>
        <taxon>Cystobacterineae</taxon>
        <taxon>Archangiaceae</taxon>
        <taxon>Archangium</taxon>
    </lineage>
</organism>
<dbReference type="Proteomes" id="UP000035579">
    <property type="component" value="Chromosome"/>
</dbReference>
<protein>
    <submittedName>
        <fullName evidence="3">Nitrate reductase cytochrome c550-type subunit</fullName>
    </submittedName>
    <submittedName>
        <fullName evidence="4">Periplasmic nitrate reductase subunit NapB</fullName>
    </submittedName>
</protein>
<dbReference type="EMBL" id="CP011509">
    <property type="protein sequence ID" value="AKJ05638.1"/>
    <property type="molecule type" value="Genomic_DNA"/>
</dbReference>
<dbReference type="RefSeq" id="WP_053066956.1">
    <property type="nucleotide sequence ID" value="NZ_CP011509.1"/>
</dbReference>
<keyword evidence="6" id="KW-1185">Reference proteome</keyword>
<evidence type="ECO:0000313" key="3">
    <source>
        <dbReference type="EMBL" id="AKJ05638.1"/>
    </source>
</evidence>
<evidence type="ECO:0000313" key="5">
    <source>
        <dbReference type="Proteomes" id="UP000035579"/>
    </source>
</evidence>
<feature type="region of interest" description="Disordered" evidence="1">
    <location>
        <begin position="230"/>
        <end position="262"/>
    </location>
</feature>
<evidence type="ECO:0000256" key="1">
    <source>
        <dbReference type="SAM" id="MobiDB-lite"/>
    </source>
</evidence>
<evidence type="ECO:0000313" key="4">
    <source>
        <dbReference type="EMBL" id="REG36318.1"/>
    </source>
</evidence>